<evidence type="ECO:0000259" key="1">
    <source>
        <dbReference type="Pfam" id="PF01425"/>
    </source>
</evidence>
<reference evidence="2 3" key="1">
    <citation type="journal article" date="2013" name="Int. J. Syst. Evol. Microbiol.">
        <title>Marinicauda pacifica gen. nov., sp. nov., a prosthecate alphaproteobacterium of the family Hyphomonadaceae isolated from deep seawater.</title>
        <authorList>
            <person name="Zhang X.Y."/>
            <person name="Li G.W."/>
            <person name="Wang C.S."/>
            <person name="Zhang Y.J."/>
            <person name="Xu X.W."/>
            <person name="Li H."/>
            <person name="Liu A."/>
            <person name="Liu C."/>
            <person name="Xie B.B."/>
            <person name="Qin Q.L."/>
            <person name="Xu Z."/>
            <person name="Chen X.L."/>
            <person name="Zhou B.C."/>
            <person name="Zhang Y.Z."/>
        </authorList>
    </citation>
    <scope>NUCLEOTIDE SEQUENCE [LARGE SCALE GENOMIC DNA]</scope>
    <source>
        <strain evidence="2 3">P-1 km-3</strain>
    </source>
</reference>
<dbReference type="InterPro" id="IPR023631">
    <property type="entry name" value="Amidase_dom"/>
</dbReference>
<dbReference type="GO" id="GO:0050567">
    <property type="term" value="F:glutaminyl-tRNA synthase (glutamine-hydrolyzing) activity"/>
    <property type="evidence" value="ECO:0007669"/>
    <property type="project" value="TreeGrafter"/>
</dbReference>
<dbReference type="PANTHER" id="PTHR11895:SF73">
    <property type="entry name" value="AMIDASE FAMILY PROTEIN"/>
    <property type="match status" value="1"/>
</dbReference>
<dbReference type="EMBL" id="SRXV01000001">
    <property type="protein sequence ID" value="TGY94918.1"/>
    <property type="molecule type" value="Genomic_DNA"/>
</dbReference>
<dbReference type="InterPro" id="IPR000120">
    <property type="entry name" value="Amidase"/>
</dbReference>
<dbReference type="InterPro" id="IPR036928">
    <property type="entry name" value="AS_sf"/>
</dbReference>
<evidence type="ECO:0000313" key="3">
    <source>
        <dbReference type="Proteomes" id="UP000305451"/>
    </source>
</evidence>
<protein>
    <submittedName>
        <fullName evidence="2">Amidase</fullName>
    </submittedName>
</protein>
<accession>A0A4S2HGL9</accession>
<dbReference type="Pfam" id="PF01425">
    <property type="entry name" value="Amidase"/>
    <property type="match status" value="1"/>
</dbReference>
<dbReference type="SUPFAM" id="SSF75304">
    <property type="entry name" value="Amidase signature (AS) enzymes"/>
    <property type="match status" value="1"/>
</dbReference>
<dbReference type="OrthoDB" id="9777859at2"/>
<sequence length="563" mass="60069">MLALAAGGAVAGVASRAHAQTGPGDSIDAAMLECAEPLMGVDYTPAEREMMVQGIDAWISRAERLRALEHPNALAPALTFDPRLKTGGYRAQSDLVRGVPGEAGPRPASREDIAFAPVWAQQAWLSSGALTSVELTEIYLSRIERHAPLLECFVTVTRERALDCAEAMDRERARGHVRGALHGIPYALKDIIDVAGLPATWGATPYRDRVAETTASVATRLDAAGAVLLGKTTLGALAYGDVWFGGQTRNPFNTEEGSSGSSAGSAAAVAAGLASFAIGTETMGSIVSPAHRCGATGLRPTFGRVARDGAMALCWSLDKIGPLVRSANDAALVLAVMNGDSADDPASLAHGFEMDFDASPAGLRVGYDPAWFEDAPQPDRDALEAARAVGVELVEISIPQAPHDGLLITLESEAAAAFEQLTLDNVDDALRWQEPAAWPNTWRRARFASAVDLVNADRFRRQLMEEMHLRFAELDAIIGPNFAGDMLLITNFTGHPQMTFRSGFVQRQTRTLFGEIADESSPAVEVPMTTSVWGPLFEEGRLVTLAQAIENELGVAQRRPDGF</sequence>
<proteinExistence type="predicted"/>
<gene>
    <name evidence="2" type="ORF">E5162_01980</name>
</gene>
<dbReference type="Proteomes" id="UP000305451">
    <property type="component" value="Unassembled WGS sequence"/>
</dbReference>
<keyword evidence="3" id="KW-1185">Reference proteome</keyword>
<name>A0A4S2HGL9_9PROT</name>
<comment type="caution">
    <text evidence="2">The sequence shown here is derived from an EMBL/GenBank/DDBJ whole genome shotgun (WGS) entry which is preliminary data.</text>
</comment>
<dbReference type="Gene3D" id="3.90.1300.10">
    <property type="entry name" value="Amidase signature (AS) domain"/>
    <property type="match status" value="1"/>
</dbReference>
<dbReference type="AlphaFoldDB" id="A0A4S2HGL9"/>
<dbReference type="PANTHER" id="PTHR11895">
    <property type="entry name" value="TRANSAMIDASE"/>
    <property type="match status" value="1"/>
</dbReference>
<feature type="domain" description="Amidase" evidence="1">
    <location>
        <begin position="134"/>
        <end position="499"/>
    </location>
</feature>
<evidence type="ECO:0000313" key="2">
    <source>
        <dbReference type="EMBL" id="TGY94918.1"/>
    </source>
</evidence>
<organism evidence="2 3">
    <name type="scientific">Marinicauda pacifica</name>
    <dbReference type="NCBI Taxonomy" id="1133559"/>
    <lineage>
        <taxon>Bacteria</taxon>
        <taxon>Pseudomonadati</taxon>
        <taxon>Pseudomonadota</taxon>
        <taxon>Alphaproteobacteria</taxon>
        <taxon>Maricaulales</taxon>
        <taxon>Maricaulaceae</taxon>
        <taxon>Marinicauda</taxon>
    </lineage>
</organism>